<organism evidence="1 2">
    <name type="scientific">Providencia rettgeri</name>
    <dbReference type="NCBI Taxonomy" id="587"/>
    <lineage>
        <taxon>Bacteria</taxon>
        <taxon>Pseudomonadati</taxon>
        <taxon>Pseudomonadota</taxon>
        <taxon>Gammaproteobacteria</taxon>
        <taxon>Enterobacterales</taxon>
        <taxon>Morganellaceae</taxon>
        <taxon>Providencia</taxon>
    </lineage>
</organism>
<dbReference type="AlphaFoldDB" id="A0A939SRK3"/>
<comment type="caution">
    <text evidence="1">The sequence shown here is derived from an EMBL/GenBank/DDBJ whole genome shotgun (WGS) entry which is preliminary data.</text>
</comment>
<dbReference type="EMBL" id="JAGETQ010000112">
    <property type="protein sequence ID" value="MBO1916453.1"/>
    <property type="molecule type" value="Genomic_DNA"/>
</dbReference>
<accession>A0A939SRK3</accession>
<reference evidence="1" key="1">
    <citation type="submission" date="2021-03" db="EMBL/GenBank/DDBJ databases">
        <title>Molecular epidemiology and mechanisms of colistin and carbapenem resistance in Enterobacteriaceae from clinical isolates, the environment and porcine samples in Pretoria, South Africa.</title>
        <authorList>
            <person name="Bogoshi D."/>
            <person name="Mbelle N.M."/>
            <person name="Naidoo V."/>
            <person name="Osei Sekyere J."/>
        </authorList>
    </citation>
    <scope>NUCLEOTIDE SEQUENCE</scope>
    <source>
        <strain evidence="1">C052</strain>
    </source>
</reference>
<dbReference type="Proteomes" id="UP000664477">
    <property type="component" value="Unassembled WGS sequence"/>
</dbReference>
<proteinExistence type="predicted"/>
<gene>
    <name evidence="1" type="ORF">J4727_15715</name>
</gene>
<evidence type="ECO:0000313" key="2">
    <source>
        <dbReference type="Proteomes" id="UP000664477"/>
    </source>
</evidence>
<sequence length="54" mass="6145">MQKSKILGYYDQLAAIGSKDYTRKLAHQYLNGNQHLSLIDKKHVSITLKQEAGQ</sequence>
<evidence type="ECO:0000313" key="1">
    <source>
        <dbReference type="EMBL" id="MBO1916453.1"/>
    </source>
</evidence>
<protein>
    <submittedName>
        <fullName evidence="1">Uncharacterized protein</fullName>
    </submittedName>
</protein>
<name>A0A939SRK3_PRORE</name>